<feature type="binding site" evidence="3">
    <location>
        <position position="209"/>
    </location>
    <ligand>
        <name>a divalent metal cation</name>
        <dbReference type="ChEBI" id="CHEBI:60240"/>
    </ligand>
</feature>
<dbReference type="RefSeq" id="WP_160407774.1">
    <property type="nucleotide sequence ID" value="NZ_WSES01000002.1"/>
</dbReference>
<feature type="binding site" evidence="3">
    <location>
        <position position="108"/>
    </location>
    <ligand>
        <name>substrate</name>
    </ligand>
</feature>
<comment type="similarity">
    <text evidence="1">Belongs to the SMP-30/CGR1 family.</text>
</comment>
<evidence type="ECO:0000256" key="3">
    <source>
        <dbReference type="PIRSR" id="PIRSR605511-2"/>
    </source>
</evidence>
<keyword evidence="3" id="KW-0862">Zinc</keyword>
<protein>
    <submittedName>
        <fullName evidence="5">SMP-30/gluconolactonase/LRE family protein</fullName>
    </submittedName>
</protein>
<dbReference type="Pfam" id="PF08450">
    <property type="entry name" value="SGL"/>
    <property type="match status" value="1"/>
</dbReference>
<name>A0A7X3FYZ4_9BURK</name>
<dbReference type="Gene3D" id="2.120.10.30">
    <property type="entry name" value="TolB, C-terminal domain"/>
    <property type="match status" value="1"/>
</dbReference>
<evidence type="ECO:0000256" key="2">
    <source>
        <dbReference type="PIRSR" id="PIRSR605511-1"/>
    </source>
</evidence>
<dbReference type="Proteomes" id="UP000443353">
    <property type="component" value="Unassembled WGS sequence"/>
</dbReference>
<evidence type="ECO:0000313" key="6">
    <source>
        <dbReference type="Proteomes" id="UP000443353"/>
    </source>
</evidence>
<keyword evidence="6" id="KW-1185">Reference proteome</keyword>
<evidence type="ECO:0000256" key="1">
    <source>
        <dbReference type="ARBA" id="ARBA00008853"/>
    </source>
</evidence>
<dbReference type="AlphaFoldDB" id="A0A7X3FYZ4"/>
<dbReference type="InterPro" id="IPR005511">
    <property type="entry name" value="SMP-30"/>
</dbReference>
<dbReference type="GO" id="GO:0019853">
    <property type="term" value="P:L-ascorbic acid biosynthetic process"/>
    <property type="evidence" value="ECO:0007669"/>
    <property type="project" value="TreeGrafter"/>
</dbReference>
<feature type="active site" description="Proton donor/acceptor" evidence="2">
    <location>
        <position position="209"/>
    </location>
</feature>
<proteinExistence type="inferred from homology"/>
<dbReference type="PANTHER" id="PTHR10907:SF47">
    <property type="entry name" value="REGUCALCIN"/>
    <property type="match status" value="1"/>
</dbReference>
<reference evidence="5 6" key="1">
    <citation type="submission" date="2019-12" db="EMBL/GenBank/DDBJ databases">
        <authorList>
            <person name="Li C."/>
            <person name="Zhao J."/>
        </authorList>
    </citation>
    <scope>NUCLEOTIDE SEQUENCE [LARGE SCALE GENOMIC DNA]</scope>
    <source>
        <strain evidence="5 6">NEAU-DD11</strain>
    </source>
</reference>
<feature type="binding site" evidence="3">
    <location>
        <position position="19"/>
    </location>
    <ligand>
        <name>a divalent metal cation</name>
        <dbReference type="ChEBI" id="CHEBI:60240"/>
    </ligand>
</feature>
<dbReference type="GO" id="GO:0004341">
    <property type="term" value="F:gluconolactonase activity"/>
    <property type="evidence" value="ECO:0007669"/>
    <property type="project" value="TreeGrafter"/>
</dbReference>
<dbReference type="EMBL" id="WSES01000002">
    <property type="protein sequence ID" value="MVW59622.1"/>
    <property type="molecule type" value="Genomic_DNA"/>
</dbReference>
<dbReference type="SUPFAM" id="SSF63829">
    <property type="entry name" value="Calcium-dependent phosphotriesterase"/>
    <property type="match status" value="1"/>
</dbReference>
<accession>A0A7X3FYZ4</accession>
<dbReference type="PANTHER" id="PTHR10907">
    <property type="entry name" value="REGUCALCIN"/>
    <property type="match status" value="1"/>
</dbReference>
<keyword evidence="3" id="KW-0479">Metal-binding</keyword>
<sequence>MTNTRGVDMVADVRCSVGESPLWCTEQAAWYWVDIPARTIWRLDAASGRLDTWQTTEMVASIALKQSGGLIAGMESGIFSLELGIGPMAAQRKLAAPAGGLGPGMRFNDGRCDRQGRFWSGTMCADIAANRPLGNLHRYTAQDGVSAPVVSGLLVQNGLAWSPDGRTMYLSDSHPQRQLVWAFDYDVDEGMPSRQRLFVDMNSFAGRPDGAAVDSDGCYWICGNDGGCILRFTPDGRLDRRIDVPMLKPSMCSFGGAGLDTLLVTSISAGKAEGDDWAGAVVLLRPGVTGVAETLFHG</sequence>
<feature type="binding site" evidence="3">
    <location>
        <position position="157"/>
    </location>
    <ligand>
        <name>a divalent metal cation</name>
        <dbReference type="ChEBI" id="CHEBI:60240"/>
    </ligand>
</feature>
<evidence type="ECO:0000259" key="4">
    <source>
        <dbReference type="Pfam" id="PF08450"/>
    </source>
</evidence>
<gene>
    <name evidence="5" type="ORF">GPY61_06740</name>
</gene>
<comment type="caution">
    <text evidence="5">The sequence shown here is derived from an EMBL/GenBank/DDBJ whole genome shotgun (WGS) entry which is preliminary data.</text>
</comment>
<dbReference type="InterPro" id="IPR013658">
    <property type="entry name" value="SGL"/>
</dbReference>
<dbReference type="InterPro" id="IPR011042">
    <property type="entry name" value="6-blade_b-propeller_TolB-like"/>
</dbReference>
<feature type="binding site" evidence="3">
    <location>
        <position position="126"/>
    </location>
    <ligand>
        <name>substrate</name>
    </ligand>
</feature>
<feature type="domain" description="SMP-30/Gluconolactonase/LRE-like region" evidence="4">
    <location>
        <begin position="17"/>
        <end position="267"/>
    </location>
</feature>
<organism evidence="5 6">
    <name type="scientific">Massilia cellulosiltytica</name>
    <dbReference type="NCBI Taxonomy" id="2683234"/>
    <lineage>
        <taxon>Bacteria</taxon>
        <taxon>Pseudomonadati</taxon>
        <taxon>Pseudomonadota</taxon>
        <taxon>Betaproteobacteria</taxon>
        <taxon>Burkholderiales</taxon>
        <taxon>Oxalobacteraceae</taxon>
        <taxon>Telluria group</taxon>
        <taxon>Massilia</taxon>
    </lineage>
</organism>
<evidence type="ECO:0000313" key="5">
    <source>
        <dbReference type="EMBL" id="MVW59622.1"/>
    </source>
</evidence>
<dbReference type="GO" id="GO:0005509">
    <property type="term" value="F:calcium ion binding"/>
    <property type="evidence" value="ECO:0007669"/>
    <property type="project" value="TreeGrafter"/>
</dbReference>
<dbReference type="PRINTS" id="PR01790">
    <property type="entry name" value="SMP30FAMILY"/>
</dbReference>
<comment type="cofactor">
    <cofactor evidence="3">
        <name>Zn(2+)</name>
        <dbReference type="ChEBI" id="CHEBI:29105"/>
    </cofactor>
    <text evidence="3">Binds 1 divalent metal cation per subunit.</text>
</comment>
<feature type="binding site" evidence="3">
    <location>
        <position position="106"/>
    </location>
    <ligand>
        <name>substrate</name>
    </ligand>
</feature>